<reference evidence="1 2" key="1">
    <citation type="journal article" date="2019" name="Sci. Rep.">
        <title>Orb-weaving spider Araneus ventricosus genome elucidates the spidroin gene catalogue.</title>
        <authorList>
            <person name="Kono N."/>
            <person name="Nakamura H."/>
            <person name="Ohtoshi R."/>
            <person name="Moran D.A.P."/>
            <person name="Shinohara A."/>
            <person name="Yoshida Y."/>
            <person name="Fujiwara M."/>
            <person name="Mori M."/>
            <person name="Tomita M."/>
            <person name="Arakawa K."/>
        </authorList>
    </citation>
    <scope>NUCLEOTIDE SEQUENCE [LARGE SCALE GENOMIC DNA]</scope>
</reference>
<keyword evidence="2" id="KW-1185">Reference proteome</keyword>
<comment type="caution">
    <text evidence="1">The sequence shown here is derived from an EMBL/GenBank/DDBJ whole genome shotgun (WGS) entry which is preliminary data.</text>
</comment>
<dbReference type="AlphaFoldDB" id="A0A4Y2GQF6"/>
<dbReference type="EMBL" id="BGPR01001474">
    <property type="protein sequence ID" value="GBM54778.1"/>
    <property type="molecule type" value="Genomic_DNA"/>
</dbReference>
<evidence type="ECO:0000313" key="1">
    <source>
        <dbReference type="EMBL" id="GBM54778.1"/>
    </source>
</evidence>
<protein>
    <submittedName>
        <fullName evidence="1">Uncharacterized protein</fullName>
    </submittedName>
</protein>
<proteinExistence type="predicted"/>
<sequence length="140" mass="15884">MKQQQQLYPHNIKSKASNIKQAENDSTATNVIRKYDFSPGTVPESIDDMPLNYTTGLHSPESESRNIISKMIPSSASEDGILQYNMWKNSMRHLNLCIAESPATKVCRREKVPFGMRALYFHVSCLQMEITFSLIPLLCS</sequence>
<evidence type="ECO:0000313" key="2">
    <source>
        <dbReference type="Proteomes" id="UP000499080"/>
    </source>
</evidence>
<gene>
    <name evidence="1" type="ORF">AVEN_202282_1</name>
</gene>
<dbReference type="Proteomes" id="UP000499080">
    <property type="component" value="Unassembled WGS sequence"/>
</dbReference>
<accession>A0A4Y2GQF6</accession>
<name>A0A4Y2GQF6_ARAVE</name>
<organism evidence="1 2">
    <name type="scientific">Araneus ventricosus</name>
    <name type="common">Orbweaver spider</name>
    <name type="synonym">Epeira ventricosa</name>
    <dbReference type="NCBI Taxonomy" id="182803"/>
    <lineage>
        <taxon>Eukaryota</taxon>
        <taxon>Metazoa</taxon>
        <taxon>Ecdysozoa</taxon>
        <taxon>Arthropoda</taxon>
        <taxon>Chelicerata</taxon>
        <taxon>Arachnida</taxon>
        <taxon>Araneae</taxon>
        <taxon>Araneomorphae</taxon>
        <taxon>Entelegynae</taxon>
        <taxon>Araneoidea</taxon>
        <taxon>Araneidae</taxon>
        <taxon>Araneus</taxon>
    </lineage>
</organism>